<evidence type="ECO:0000256" key="1">
    <source>
        <dbReference type="ARBA" id="ARBA00001933"/>
    </source>
</evidence>
<dbReference type="InterPro" id="IPR015421">
    <property type="entry name" value="PyrdxlP-dep_Trfase_major"/>
</dbReference>
<name>A0ABV9NAW0_9PROT</name>
<evidence type="ECO:0000313" key="14">
    <source>
        <dbReference type="EMBL" id="MFC4724990.1"/>
    </source>
</evidence>
<comment type="caution">
    <text evidence="14">The sequence shown here is derived from an EMBL/GenBank/DDBJ whole genome shotgun (WGS) entry which is preliminary data.</text>
</comment>
<dbReference type="EC" id="2.8.1.7" evidence="4"/>
<dbReference type="PIRSF" id="PIRSF005572">
    <property type="entry name" value="NifS"/>
    <property type="match status" value="1"/>
</dbReference>
<dbReference type="Pfam" id="PF00266">
    <property type="entry name" value="Aminotran_5"/>
    <property type="match status" value="1"/>
</dbReference>
<organism evidence="14 15">
    <name type="scientific">Glycocaulis abyssi</name>
    <dbReference type="NCBI Taxonomy" id="1433403"/>
    <lineage>
        <taxon>Bacteria</taxon>
        <taxon>Pseudomonadati</taxon>
        <taxon>Pseudomonadota</taxon>
        <taxon>Alphaproteobacteria</taxon>
        <taxon>Maricaulales</taxon>
        <taxon>Maricaulaceae</taxon>
        <taxon>Glycocaulis</taxon>
    </lineage>
</organism>
<gene>
    <name evidence="14" type="ORF">ACFPB0_06765</name>
</gene>
<dbReference type="InterPro" id="IPR020578">
    <property type="entry name" value="Aminotrans_V_PyrdxlP_BS"/>
</dbReference>
<feature type="domain" description="Aminotransferase class V" evidence="13">
    <location>
        <begin position="11"/>
        <end position="378"/>
    </location>
</feature>
<protein>
    <recommendedName>
        <fullName evidence="5">Cysteine desulfurase</fullName>
        <ecNumber evidence="4">2.8.1.7</ecNumber>
    </recommendedName>
</protein>
<dbReference type="InterPro" id="IPR015424">
    <property type="entry name" value="PyrdxlP-dep_Trfase"/>
</dbReference>
<evidence type="ECO:0000256" key="11">
    <source>
        <dbReference type="ARBA" id="ARBA00050776"/>
    </source>
</evidence>
<keyword evidence="10" id="KW-0411">Iron-sulfur</keyword>
<sequence>MNYKMKIDGTIYLDHQATTPLDSEVFEVMKPYFGESFGNPHSADHAIGWRAAAAVEMAAGQIAAMIGADADEVFFTSGATEANNAALLGVAKRAAGGNRNRILLGATEHKCVLEVGRVVERDLGYRVSHIPVDAAGRIDMDRLDSELGVDVLLVSIMAVNNEIGTIQDIETIKGKISHYGCILHCDAAQAPCAIDMLELGRHVDMMSLSGHKMYGPMGIGALFIRRDLQQDVEPLVYGGGQQNGLRSGTLPTALCVGLGHASFQMTLEKARANRESLARRRDRLLNHLLKMPYHVASNGSSDSAHRHPGNINVRIQGVVAEDLLARVQPMLAASTGSACTSGIPEPSHVLRAIGLSEQSAAASVRLSLGKNTSDSDVDEAAQIIRKALDDIYNNGLLQSA</sequence>
<comment type="function">
    <text evidence="2">Catalyzes the removal of elemental sulfur atoms from cysteine to produce alanine. Seems to participate in the biosynthesis of the nitrogenase metalloclusters by providing the inorganic sulfur required for the Fe-S core formation.</text>
</comment>
<keyword evidence="8" id="KW-0663">Pyridoxal phosphate</keyword>
<evidence type="ECO:0000313" key="15">
    <source>
        <dbReference type="Proteomes" id="UP001596024"/>
    </source>
</evidence>
<evidence type="ECO:0000256" key="2">
    <source>
        <dbReference type="ARBA" id="ARBA00003120"/>
    </source>
</evidence>
<dbReference type="InterPro" id="IPR016454">
    <property type="entry name" value="Cysteine_dSase"/>
</dbReference>
<keyword evidence="15" id="KW-1185">Reference proteome</keyword>
<evidence type="ECO:0000256" key="10">
    <source>
        <dbReference type="ARBA" id="ARBA00023014"/>
    </source>
</evidence>
<dbReference type="PANTHER" id="PTHR11601:SF34">
    <property type="entry name" value="CYSTEINE DESULFURASE"/>
    <property type="match status" value="1"/>
</dbReference>
<dbReference type="InterPro" id="IPR015422">
    <property type="entry name" value="PyrdxlP-dep_Trfase_small"/>
</dbReference>
<evidence type="ECO:0000256" key="4">
    <source>
        <dbReference type="ARBA" id="ARBA00012239"/>
    </source>
</evidence>
<evidence type="ECO:0000256" key="6">
    <source>
        <dbReference type="ARBA" id="ARBA00022679"/>
    </source>
</evidence>
<comment type="cofactor">
    <cofactor evidence="1 12">
        <name>pyridoxal 5'-phosphate</name>
        <dbReference type="ChEBI" id="CHEBI:597326"/>
    </cofactor>
</comment>
<keyword evidence="7" id="KW-0479">Metal-binding</keyword>
<dbReference type="EMBL" id="JBHSGQ010000003">
    <property type="protein sequence ID" value="MFC4724990.1"/>
    <property type="molecule type" value="Genomic_DNA"/>
</dbReference>
<evidence type="ECO:0000256" key="12">
    <source>
        <dbReference type="RuleBase" id="RU004504"/>
    </source>
</evidence>
<dbReference type="RefSeq" id="WP_382436498.1">
    <property type="nucleotide sequence ID" value="NZ_JBHSGQ010000003.1"/>
</dbReference>
<dbReference type="PROSITE" id="PS00595">
    <property type="entry name" value="AA_TRANSFER_CLASS_5"/>
    <property type="match status" value="1"/>
</dbReference>
<comment type="similarity">
    <text evidence="3">Belongs to the class-V pyridoxal-phosphate-dependent aminotransferase family. NifS/IscS subfamily.</text>
</comment>
<keyword evidence="6" id="KW-0808">Transferase</keyword>
<dbReference type="SUPFAM" id="SSF53383">
    <property type="entry name" value="PLP-dependent transferases"/>
    <property type="match status" value="1"/>
</dbReference>
<evidence type="ECO:0000256" key="3">
    <source>
        <dbReference type="ARBA" id="ARBA00006490"/>
    </source>
</evidence>
<evidence type="ECO:0000259" key="13">
    <source>
        <dbReference type="Pfam" id="PF00266"/>
    </source>
</evidence>
<dbReference type="Proteomes" id="UP001596024">
    <property type="component" value="Unassembled WGS sequence"/>
</dbReference>
<evidence type="ECO:0000256" key="8">
    <source>
        <dbReference type="ARBA" id="ARBA00022898"/>
    </source>
</evidence>
<dbReference type="PANTHER" id="PTHR11601">
    <property type="entry name" value="CYSTEINE DESULFURYLASE FAMILY MEMBER"/>
    <property type="match status" value="1"/>
</dbReference>
<dbReference type="Gene3D" id="3.90.1150.10">
    <property type="entry name" value="Aspartate Aminotransferase, domain 1"/>
    <property type="match status" value="1"/>
</dbReference>
<comment type="catalytic activity">
    <reaction evidence="11">
        <text>(sulfur carrier)-H + L-cysteine = (sulfur carrier)-SH + L-alanine</text>
        <dbReference type="Rhea" id="RHEA:43892"/>
        <dbReference type="Rhea" id="RHEA-COMP:14737"/>
        <dbReference type="Rhea" id="RHEA-COMP:14739"/>
        <dbReference type="ChEBI" id="CHEBI:29917"/>
        <dbReference type="ChEBI" id="CHEBI:35235"/>
        <dbReference type="ChEBI" id="CHEBI:57972"/>
        <dbReference type="ChEBI" id="CHEBI:64428"/>
        <dbReference type="EC" id="2.8.1.7"/>
    </reaction>
</comment>
<reference evidence="15" key="1">
    <citation type="journal article" date="2019" name="Int. J. Syst. Evol. Microbiol.">
        <title>The Global Catalogue of Microorganisms (GCM) 10K type strain sequencing project: providing services to taxonomists for standard genome sequencing and annotation.</title>
        <authorList>
            <consortium name="The Broad Institute Genomics Platform"/>
            <consortium name="The Broad Institute Genome Sequencing Center for Infectious Disease"/>
            <person name="Wu L."/>
            <person name="Ma J."/>
        </authorList>
    </citation>
    <scope>NUCLEOTIDE SEQUENCE [LARGE SCALE GENOMIC DNA]</scope>
    <source>
        <strain evidence="15">CCUG 62981</strain>
    </source>
</reference>
<proteinExistence type="inferred from homology"/>
<accession>A0ABV9NAW0</accession>
<dbReference type="Gene3D" id="1.10.260.50">
    <property type="match status" value="1"/>
</dbReference>
<dbReference type="InterPro" id="IPR000192">
    <property type="entry name" value="Aminotrans_V_dom"/>
</dbReference>
<evidence type="ECO:0000256" key="5">
    <source>
        <dbReference type="ARBA" id="ARBA00013558"/>
    </source>
</evidence>
<keyword evidence="9" id="KW-0408">Iron</keyword>
<evidence type="ECO:0000256" key="7">
    <source>
        <dbReference type="ARBA" id="ARBA00022723"/>
    </source>
</evidence>
<dbReference type="Gene3D" id="3.40.640.10">
    <property type="entry name" value="Type I PLP-dependent aspartate aminotransferase-like (Major domain)"/>
    <property type="match status" value="1"/>
</dbReference>
<evidence type="ECO:0000256" key="9">
    <source>
        <dbReference type="ARBA" id="ARBA00023004"/>
    </source>
</evidence>